<dbReference type="Pfam" id="PF07690">
    <property type="entry name" value="MFS_1"/>
    <property type="match status" value="1"/>
</dbReference>
<feature type="region of interest" description="Disordered" evidence="6">
    <location>
        <begin position="464"/>
        <end position="597"/>
    </location>
</feature>
<evidence type="ECO:0000256" key="3">
    <source>
        <dbReference type="ARBA" id="ARBA00022692"/>
    </source>
</evidence>
<dbReference type="Proteomes" id="UP001589608">
    <property type="component" value="Unassembled WGS sequence"/>
</dbReference>
<dbReference type="EMBL" id="JBHMCA010000023">
    <property type="protein sequence ID" value="MFB9443798.1"/>
    <property type="molecule type" value="Genomic_DNA"/>
</dbReference>
<dbReference type="SUPFAM" id="SSF103473">
    <property type="entry name" value="MFS general substrate transporter"/>
    <property type="match status" value="1"/>
</dbReference>
<dbReference type="InterPro" id="IPR011701">
    <property type="entry name" value="MFS"/>
</dbReference>
<keyword evidence="2" id="KW-1003">Cell membrane</keyword>
<feature type="compositionally biased region" description="Gly residues" evidence="6">
    <location>
        <begin position="477"/>
        <end position="487"/>
    </location>
</feature>
<evidence type="ECO:0000256" key="2">
    <source>
        <dbReference type="ARBA" id="ARBA00022475"/>
    </source>
</evidence>
<comment type="subcellular location">
    <subcellularLocation>
        <location evidence="1">Cell membrane</location>
        <topology evidence="1">Multi-pass membrane protein</topology>
    </subcellularLocation>
</comment>
<feature type="transmembrane region" description="Helical" evidence="7">
    <location>
        <begin position="356"/>
        <end position="376"/>
    </location>
</feature>
<name>A0ABV5M4L5_9ACTN</name>
<feature type="transmembrane region" description="Helical" evidence="7">
    <location>
        <begin position="259"/>
        <end position="283"/>
    </location>
</feature>
<keyword evidence="5 7" id="KW-0472">Membrane</keyword>
<proteinExistence type="predicted"/>
<evidence type="ECO:0000256" key="5">
    <source>
        <dbReference type="ARBA" id="ARBA00023136"/>
    </source>
</evidence>
<evidence type="ECO:0000313" key="9">
    <source>
        <dbReference type="Proteomes" id="UP001589608"/>
    </source>
</evidence>
<feature type="transmembrane region" description="Helical" evidence="7">
    <location>
        <begin position="88"/>
        <end position="107"/>
    </location>
</feature>
<dbReference type="Gene3D" id="1.20.1250.20">
    <property type="entry name" value="MFS general substrate transporter like domains"/>
    <property type="match status" value="1"/>
</dbReference>
<dbReference type="PANTHER" id="PTHR23513">
    <property type="entry name" value="INTEGRAL MEMBRANE EFFLUX PROTEIN-RELATED"/>
    <property type="match status" value="1"/>
</dbReference>
<sequence length="597" mass="61115">MSVIRGVAQTVVTTARAARVATVGTTRAGRYLGRNILRVRERGAGGEAGMLRLLDLHAASCAGDALVTLGLAGTVFFSVPAGEARGRVALYLLVTMLPFALLAPVIGPLLDRFRHGRRYALAVTMLGRAALAFLLSDHLASWLLYPAAFGMLVLSRAYGVARSAAVPRVLPPGLGLSEAGARASVFGTIAGAVALPLGLLAGQWGPQWPLRLSILVFVFGMVTALRLPARADSDPPETVPGVLRGAMGRRPIKVLSGRVVTSALVGSATLRALYGFLTLYLAFAIKEGSLPVRLLAWQLSQQAAVVMAAGALGVGTFLATAIGTRLRIHRPALLQAIGLVLVAFVAVLAADRNSLGTVALLCLFTAVASGLAKLAVDASIQERIDEQVRASAFAHSETLLMIAWVLGGAFGLFPFHSAWGLILAAGFVTLGAVRALYSALALRKERLRGAPADVPDAEATTVVAPAAPSTPPPAPSSGGGPAAGAGPGATTAPRAPGGSDAPTVPQPARAAEESGRRRFGFGRRREAGASATAAPMAPPQPAPSGGSAGSSGAGGPGQTKKMPAVDVEDGSPLAPPGYTLYRPSGTDPTTRLEDDER</sequence>
<dbReference type="CDD" id="cd06173">
    <property type="entry name" value="MFS_MefA_like"/>
    <property type="match status" value="1"/>
</dbReference>
<organism evidence="8 9">
    <name type="scientific">Dactylosporangium vinaceum</name>
    <dbReference type="NCBI Taxonomy" id="53362"/>
    <lineage>
        <taxon>Bacteria</taxon>
        <taxon>Bacillati</taxon>
        <taxon>Actinomycetota</taxon>
        <taxon>Actinomycetes</taxon>
        <taxon>Micromonosporales</taxon>
        <taxon>Micromonosporaceae</taxon>
        <taxon>Dactylosporangium</taxon>
    </lineage>
</organism>
<comment type="caution">
    <text evidence="8">The sequence shown here is derived from an EMBL/GenBank/DDBJ whole genome shotgun (WGS) entry which is preliminary data.</text>
</comment>
<keyword evidence="3 7" id="KW-0812">Transmembrane</keyword>
<feature type="transmembrane region" description="Helical" evidence="7">
    <location>
        <begin position="332"/>
        <end position="350"/>
    </location>
</feature>
<feature type="transmembrane region" description="Helical" evidence="7">
    <location>
        <begin position="142"/>
        <end position="161"/>
    </location>
</feature>
<feature type="compositionally biased region" description="Low complexity" evidence="6">
    <location>
        <begin position="488"/>
        <end position="499"/>
    </location>
</feature>
<evidence type="ECO:0000313" key="8">
    <source>
        <dbReference type="EMBL" id="MFB9443798.1"/>
    </source>
</evidence>
<dbReference type="RefSeq" id="WP_223099314.1">
    <property type="nucleotide sequence ID" value="NZ_JBHMCA010000023.1"/>
</dbReference>
<evidence type="ECO:0000256" key="4">
    <source>
        <dbReference type="ARBA" id="ARBA00022989"/>
    </source>
</evidence>
<keyword evidence="4 7" id="KW-1133">Transmembrane helix</keyword>
<feature type="transmembrane region" description="Helical" evidence="7">
    <location>
        <begin position="61"/>
        <end position="82"/>
    </location>
</feature>
<keyword evidence="9" id="KW-1185">Reference proteome</keyword>
<dbReference type="InterPro" id="IPR036259">
    <property type="entry name" value="MFS_trans_sf"/>
</dbReference>
<protein>
    <submittedName>
        <fullName evidence="8">MFS transporter</fullName>
    </submittedName>
</protein>
<gene>
    <name evidence="8" type="ORF">ACFFTR_11965</name>
</gene>
<feature type="transmembrane region" description="Helical" evidence="7">
    <location>
        <begin position="388"/>
        <end position="412"/>
    </location>
</feature>
<reference evidence="8 9" key="1">
    <citation type="submission" date="2024-09" db="EMBL/GenBank/DDBJ databases">
        <authorList>
            <person name="Sun Q."/>
            <person name="Mori K."/>
        </authorList>
    </citation>
    <scope>NUCLEOTIDE SEQUENCE [LARGE SCALE GENOMIC DNA]</scope>
    <source>
        <strain evidence="8 9">JCM 3307</strain>
    </source>
</reference>
<feature type="transmembrane region" description="Helical" evidence="7">
    <location>
        <begin position="303"/>
        <end position="320"/>
    </location>
</feature>
<feature type="compositionally biased region" description="Gly residues" evidence="6">
    <location>
        <begin position="546"/>
        <end position="557"/>
    </location>
</feature>
<evidence type="ECO:0000256" key="7">
    <source>
        <dbReference type="SAM" id="Phobius"/>
    </source>
</evidence>
<dbReference type="PANTHER" id="PTHR23513:SF18">
    <property type="entry name" value="INTEGRAL MEMBRANE PROTEIN"/>
    <property type="match status" value="1"/>
</dbReference>
<evidence type="ECO:0000256" key="6">
    <source>
        <dbReference type="SAM" id="MobiDB-lite"/>
    </source>
</evidence>
<accession>A0ABV5M4L5</accession>
<feature type="transmembrane region" description="Helical" evidence="7">
    <location>
        <begin position="418"/>
        <end position="437"/>
    </location>
</feature>
<feature type="transmembrane region" description="Helical" evidence="7">
    <location>
        <begin position="181"/>
        <end position="202"/>
    </location>
</feature>
<evidence type="ECO:0000256" key="1">
    <source>
        <dbReference type="ARBA" id="ARBA00004651"/>
    </source>
</evidence>